<keyword evidence="2" id="KW-0812">Transmembrane</keyword>
<keyword evidence="2" id="KW-1133">Transmembrane helix</keyword>
<feature type="transmembrane region" description="Helical" evidence="2">
    <location>
        <begin position="62"/>
        <end position="85"/>
    </location>
</feature>
<organism evidence="3 4">
    <name type="scientific">Streptomyces sodiiphilus</name>
    <dbReference type="NCBI Taxonomy" id="226217"/>
    <lineage>
        <taxon>Bacteria</taxon>
        <taxon>Bacillati</taxon>
        <taxon>Actinomycetota</taxon>
        <taxon>Actinomycetes</taxon>
        <taxon>Kitasatosporales</taxon>
        <taxon>Streptomycetaceae</taxon>
        <taxon>Streptomyces</taxon>
    </lineage>
</organism>
<keyword evidence="4" id="KW-1185">Reference proteome</keyword>
<accession>A0ABP5B9H4</accession>
<dbReference type="Proteomes" id="UP001501303">
    <property type="component" value="Unassembled WGS sequence"/>
</dbReference>
<feature type="compositionally biased region" description="Low complexity" evidence="1">
    <location>
        <begin position="25"/>
        <end position="34"/>
    </location>
</feature>
<proteinExistence type="predicted"/>
<comment type="caution">
    <text evidence="3">The sequence shown here is derived from an EMBL/GenBank/DDBJ whole genome shotgun (WGS) entry which is preliminary data.</text>
</comment>
<protein>
    <submittedName>
        <fullName evidence="3">Uncharacterized protein</fullName>
    </submittedName>
</protein>
<feature type="region of interest" description="Disordered" evidence="1">
    <location>
        <begin position="1"/>
        <end position="58"/>
    </location>
</feature>
<evidence type="ECO:0000313" key="3">
    <source>
        <dbReference type="EMBL" id="GAA1935761.1"/>
    </source>
</evidence>
<gene>
    <name evidence="3" type="ORF">GCM10009716_48480</name>
</gene>
<feature type="compositionally biased region" description="Pro residues" evidence="1">
    <location>
        <begin position="14"/>
        <end position="24"/>
    </location>
</feature>
<sequence>MNSGRSAGQVPAGPFVPAPVPPSAPQAGPSSSAAPWPPHDGTPSGRPALRPVPPAPRSRPRLVAAVTCLVLGTGLLGGAAAGAWLSGPGTDLPGAEEVFDEGRMLWRELPVDDIFPPELTGEGAGPGGADRRWIRVAVAPDSDCADAFDPLLSEVLSPAGCHRLLRASYLDDTESSVITVGLLFTRADPAGMSALRERFRAQSLDERTDLLPRPYAPEGTAAEGFGDAQRAAWTVRVLTDIPVVTYAVAGFADGRPVPGPQPADRAAEDGQDSSVALAGLGHDATGVADRVERRLRKAADRTVAERS</sequence>
<evidence type="ECO:0000313" key="4">
    <source>
        <dbReference type="Proteomes" id="UP001501303"/>
    </source>
</evidence>
<feature type="region of interest" description="Disordered" evidence="1">
    <location>
        <begin position="254"/>
        <end position="282"/>
    </location>
</feature>
<evidence type="ECO:0000256" key="1">
    <source>
        <dbReference type="SAM" id="MobiDB-lite"/>
    </source>
</evidence>
<keyword evidence="2" id="KW-0472">Membrane</keyword>
<name>A0ABP5B9H4_9ACTN</name>
<dbReference type="EMBL" id="BAAAMJ010000087">
    <property type="protein sequence ID" value="GAA1935761.1"/>
    <property type="molecule type" value="Genomic_DNA"/>
</dbReference>
<evidence type="ECO:0000256" key="2">
    <source>
        <dbReference type="SAM" id="Phobius"/>
    </source>
</evidence>
<reference evidence="4" key="1">
    <citation type="journal article" date="2019" name="Int. J. Syst. Evol. Microbiol.">
        <title>The Global Catalogue of Microorganisms (GCM) 10K type strain sequencing project: providing services to taxonomists for standard genome sequencing and annotation.</title>
        <authorList>
            <consortium name="The Broad Institute Genomics Platform"/>
            <consortium name="The Broad Institute Genome Sequencing Center for Infectious Disease"/>
            <person name="Wu L."/>
            <person name="Ma J."/>
        </authorList>
    </citation>
    <scope>NUCLEOTIDE SEQUENCE [LARGE SCALE GENOMIC DNA]</scope>
    <source>
        <strain evidence="4">JCM 13581</strain>
    </source>
</reference>